<dbReference type="InterPro" id="IPR006594">
    <property type="entry name" value="LisH"/>
</dbReference>
<feature type="compositionally biased region" description="Basic and acidic residues" evidence="1">
    <location>
        <begin position="237"/>
        <end position="246"/>
    </location>
</feature>
<proteinExistence type="predicted"/>
<protein>
    <submittedName>
        <fullName evidence="2">Uncharacterized protein</fullName>
    </submittedName>
</protein>
<keyword evidence="3" id="KW-1185">Reference proteome</keyword>
<feature type="compositionally biased region" description="Low complexity" evidence="1">
    <location>
        <begin position="247"/>
        <end position="259"/>
    </location>
</feature>
<feature type="compositionally biased region" description="Polar residues" evidence="1">
    <location>
        <begin position="260"/>
        <end position="285"/>
    </location>
</feature>
<dbReference type="EMBL" id="KZ269977">
    <property type="protein sequence ID" value="OZC12380.1"/>
    <property type="molecule type" value="Genomic_DNA"/>
</dbReference>
<feature type="compositionally biased region" description="Polar residues" evidence="1">
    <location>
        <begin position="162"/>
        <end position="191"/>
    </location>
</feature>
<sequence>MDSDVLKLKEAVIDKLRQNGTLDRIQAELRCAVFLAIESNENNELKVDESKLKRKPGYSMIYHFLRQNRFLATAAVFEKEMHQKIIPLEELKKENATTFCFQFVGDNITLSDSIPTETEQEMKESHSTIIRSSETNDIDSKFMSYLGKNNNNKESNAKTIERQQISHSESNTTLKSASSESEISRDGNGTSNRYFHLTNFKEKFSISVILLFLRTSFRNERRDEKEIQSDQSFGKSTNDKIQKYNKENSSNSGSSTISNQEQQTSKISSTMISEDQQINFSSNDQFPKKITPPSLLYPRKLPPITPTSNESAPSTRLPCIPTLNRPPTQTRTVPFSHILDTVLNSPSSNKSETDEDIVEEIIPDDLLQSDNNSDASISF</sequence>
<dbReference type="Proteomes" id="UP000242913">
    <property type="component" value="Unassembled WGS sequence"/>
</dbReference>
<feature type="region of interest" description="Disordered" evidence="1">
    <location>
        <begin position="148"/>
        <end position="191"/>
    </location>
</feature>
<evidence type="ECO:0000313" key="3">
    <source>
        <dbReference type="Proteomes" id="UP000242913"/>
    </source>
</evidence>
<organism evidence="2 3">
    <name type="scientific">Onchocerca flexuosa</name>
    <dbReference type="NCBI Taxonomy" id="387005"/>
    <lineage>
        <taxon>Eukaryota</taxon>
        <taxon>Metazoa</taxon>
        <taxon>Ecdysozoa</taxon>
        <taxon>Nematoda</taxon>
        <taxon>Chromadorea</taxon>
        <taxon>Rhabditida</taxon>
        <taxon>Spirurina</taxon>
        <taxon>Spiruromorpha</taxon>
        <taxon>Filarioidea</taxon>
        <taxon>Onchocercidae</taxon>
        <taxon>Onchocerca</taxon>
    </lineage>
</organism>
<dbReference type="OrthoDB" id="2160638at2759"/>
<dbReference type="PROSITE" id="PS50896">
    <property type="entry name" value="LISH"/>
    <property type="match status" value="1"/>
</dbReference>
<evidence type="ECO:0000313" key="2">
    <source>
        <dbReference type="EMBL" id="OZC12380.1"/>
    </source>
</evidence>
<evidence type="ECO:0000256" key="1">
    <source>
        <dbReference type="SAM" id="MobiDB-lite"/>
    </source>
</evidence>
<reference evidence="2 3" key="1">
    <citation type="submission" date="2015-12" db="EMBL/GenBank/DDBJ databases">
        <title>Draft genome of the nematode, Onchocerca flexuosa.</title>
        <authorList>
            <person name="Mitreva M."/>
        </authorList>
    </citation>
    <scope>NUCLEOTIDE SEQUENCE [LARGE SCALE GENOMIC DNA]</scope>
    <source>
        <strain evidence="2">Red Deer</strain>
    </source>
</reference>
<feature type="region of interest" description="Disordered" evidence="1">
    <location>
        <begin position="222"/>
        <end position="329"/>
    </location>
</feature>
<accession>A0A238C5T5</accession>
<gene>
    <name evidence="2" type="ORF">X798_00011</name>
</gene>
<name>A0A238C5T5_9BILA</name>
<dbReference type="AlphaFoldDB" id="A0A238C5T5"/>